<gene>
    <name evidence="3" type="ORF">ACFQLX_24915</name>
</gene>
<dbReference type="RefSeq" id="WP_386418698.1">
    <property type="nucleotide sequence ID" value="NZ_JBHSZO010000063.1"/>
</dbReference>
<dbReference type="SFLD" id="SFLDS00005">
    <property type="entry name" value="Isoprenoid_Synthase_Type_I"/>
    <property type="match status" value="2"/>
</dbReference>
<dbReference type="SUPFAM" id="SSF48576">
    <property type="entry name" value="Terpenoid synthases"/>
    <property type="match status" value="2"/>
</dbReference>
<keyword evidence="4" id="KW-1185">Reference proteome</keyword>
<evidence type="ECO:0000313" key="4">
    <source>
        <dbReference type="Proteomes" id="UP001596413"/>
    </source>
</evidence>
<dbReference type="PANTHER" id="PTHR35201">
    <property type="entry name" value="TERPENE SYNTHASE"/>
    <property type="match status" value="1"/>
</dbReference>
<protein>
    <recommendedName>
        <fullName evidence="2">Terpene synthase</fullName>
        <ecNumber evidence="2">4.2.3.-</ecNumber>
    </recommendedName>
</protein>
<accession>A0ABW2GKT9</accession>
<evidence type="ECO:0000256" key="2">
    <source>
        <dbReference type="RuleBase" id="RU366034"/>
    </source>
</evidence>
<dbReference type="EC" id="4.2.3.-" evidence="2"/>
<evidence type="ECO:0000313" key="3">
    <source>
        <dbReference type="EMBL" id="MFC7221380.1"/>
    </source>
</evidence>
<comment type="caution">
    <text evidence="3">The sequence shown here is derived from an EMBL/GenBank/DDBJ whole genome shotgun (WGS) entry which is preliminary data.</text>
</comment>
<dbReference type="InterPro" id="IPR008949">
    <property type="entry name" value="Isoprenoid_synthase_dom_sf"/>
</dbReference>
<dbReference type="PANTHER" id="PTHR35201:SF4">
    <property type="entry name" value="BETA-PINACENE SYNTHASE-RELATED"/>
    <property type="match status" value="1"/>
</dbReference>
<dbReference type="InterPro" id="IPR034686">
    <property type="entry name" value="Terpene_cyclase-like_2"/>
</dbReference>
<name>A0ABW2GKT9_9ACTN</name>
<dbReference type="Pfam" id="PF19086">
    <property type="entry name" value="Terpene_syn_C_2"/>
    <property type="match status" value="2"/>
</dbReference>
<dbReference type="Gene3D" id="1.10.600.10">
    <property type="entry name" value="Farnesyl Diphosphate Synthase"/>
    <property type="match status" value="2"/>
</dbReference>
<comment type="cofactor">
    <cofactor evidence="2">
        <name>Mg(2+)</name>
        <dbReference type="ChEBI" id="CHEBI:18420"/>
    </cofactor>
</comment>
<comment type="similarity">
    <text evidence="2">Belongs to the terpene synthase family.</text>
</comment>
<proteinExistence type="inferred from homology"/>
<keyword evidence="1 2" id="KW-0456">Lyase</keyword>
<dbReference type="Proteomes" id="UP001596413">
    <property type="component" value="Unassembled WGS sequence"/>
</dbReference>
<keyword evidence="2" id="KW-0479">Metal-binding</keyword>
<reference evidence="4" key="1">
    <citation type="journal article" date="2019" name="Int. J. Syst. Evol. Microbiol.">
        <title>The Global Catalogue of Microorganisms (GCM) 10K type strain sequencing project: providing services to taxonomists for standard genome sequencing and annotation.</title>
        <authorList>
            <consortium name="The Broad Institute Genomics Platform"/>
            <consortium name="The Broad Institute Genome Sequencing Center for Infectious Disease"/>
            <person name="Wu L."/>
            <person name="Ma J."/>
        </authorList>
    </citation>
    <scope>NUCLEOTIDE SEQUENCE [LARGE SCALE GENOMIC DNA]</scope>
    <source>
        <strain evidence="4">CGMCC 1.13681</strain>
    </source>
</reference>
<evidence type="ECO:0000256" key="1">
    <source>
        <dbReference type="ARBA" id="ARBA00023239"/>
    </source>
</evidence>
<sequence length="725" mass="81102">MAPGREPSFRLPDFYVPYPARLSPHTDRAREHTRAWAADMGMLEGSGVWTRADLDAHDYALLCGYTHPDCPPEELATVTDWYVWVFFFDDHFLELFKRTGDRTAGKAHLERLARFMPPDPDTPVPDPRNPVEAGLKDLWARTCPAMSRAWRERFIAVTRALLDESDWELANINAGRIANPVEYVEMRRKVGGAPWSACLVEYANSAEIPQRLAGSRPLRVLCDTFSDAVHLRNDLFSYQREVEDEGELSNGVLVLETFLHLSTQDAADRVNDLLTSRLQQFDHTVLTELPTLTPDTAETAAVLTYAKGLQDWQSGGHEWHLRSSRYMNAGALDRGPRLPAAPTGLGVSAAHLRAALRKHAHVPFQPTGPLRLPDFRLPYPVTLSPHLPAARANLRTWAASTGILTPGADRYVWDEATLDAADLALCAAGLHPDATVEELDTGSRWLCWGTYADDYYPRVFAPTGDLAGARAHVERLRRQMQVDGAPPPPPSGAMEVSLADLWARTTAPMDRTARTMLREAVDTMLDSWLWELHNTAAHRVPDPVDYVEMRRATFGSDLTMALSRIGHGDRLPPQVYAATPFQALQNAAADYACLLNDVFSYRKEIEYEGEVHNALLVTQTFFDCDYPTALAIVDDLMNSRLAQFEHLAEHELPLLARELGLDSRAREVLDGFVAELRNWLAGILNWHRHVARYRDEELRRTPGTRSLSTTPTGLGTAALRPSYAL</sequence>
<dbReference type="SFLD" id="SFLDG01020">
    <property type="entry name" value="Terpene_Cyclase_Like_2"/>
    <property type="match status" value="2"/>
</dbReference>
<organism evidence="3 4">
    <name type="scientific">Streptomyces polyrhachis</name>
    <dbReference type="NCBI Taxonomy" id="1282885"/>
    <lineage>
        <taxon>Bacteria</taxon>
        <taxon>Bacillati</taxon>
        <taxon>Actinomycetota</taxon>
        <taxon>Actinomycetes</taxon>
        <taxon>Kitasatosporales</taxon>
        <taxon>Streptomycetaceae</taxon>
        <taxon>Streptomyces</taxon>
    </lineage>
</organism>
<keyword evidence="2" id="KW-0460">Magnesium</keyword>
<dbReference type="EMBL" id="JBHSZO010000063">
    <property type="protein sequence ID" value="MFC7221380.1"/>
    <property type="molecule type" value="Genomic_DNA"/>
</dbReference>